<accession>A0AAV1VJ22</accession>
<reference evidence="2" key="1">
    <citation type="submission" date="2024-01" db="EMBL/GenBank/DDBJ databases">
        <authorList>
            <person name="Webb A."/>
        </authorList>
    </citation>
    <scope>NUCLEOTIDE SEQUENCE</scope>
    <source>
        <strain evidence="2">Pm1</strain>
    </source>
</reference>
<evidence type="ECO:0000313" key="2">
    <source>
        <dbReference type="EMBL" id="CAK7946272.1"/>
    </source>
</evidence>
<dbReference type="InterPro" id="IPR054722">
    <property type="entry name" value="PolX-like_BBD"/>
</dbReference>
<dbReference type="PANTHER" id="PTHR35317">
    <property type="entry name" value="OS04G0629600 PROTEIN"/>
    <property type="match status" value="1"/>
</dbReference>
<protein>
    <recommendedName>
        <fullName evidence="1">Retrovirus-related Pol polyprotein from transposon TNT 1-94-like beta-barrel domain-containing protein</fullName>
    </recommendedName>
</protein>
<proteinExistence type="predicted"/>
<gene>
    <name evidence="2" type="ORF">PM001_LOCUS31422</name>
</gene>
<evidence type="ECO:0000259" key="1">
    <source>
        <dbReference type="Pfam" id="PF22936"/>
    </source>
</evidence>
<evidence type="ECO:0000313" key="3">
    <source>
        <dbReference type="Proteomes" id="UP001162060"/>
    </source>
</evidence>
<dbReference type="AlphaFoldDB" id="A0AAV1VJ22"/>
<dbReference type="EMBL" id="CAKLBY020000351">
    <property type="protein sequence ID" value="CAK7946272.1"/>
    <property type="molecule type" value="Genomic_DNA"/>
</dbReference>
<feature type="domain" description="Retrovirus-related Pol polyprotein from transposon TNT 1-94-like beta-barrel" evidence="1">
    <location>
        <begin position="318"/>
        <end position="372"/>
    </location>
</feature>
<name>A0AAV1VJ22_9STRA</name>
<dbReference type="Proteomes" id="UP001162060">
    <property type="component" value="Unassembled WGS sequence"/>
</dbReference>
<dbReference type="Pfam" id="PF14223">
    <property type="entry name" value="Retrotran_gag_2"/>
    <property type="match status" value="1"/>
</dbReference>
<dbReference type="Pfam" id="PF22936">
    <property type="entry name" value="Pol_BBD"/>
    <property type="match status" value="1"/>
</dbReference>
<organism evidence="2 3">
    <name type="scientific">Peronospora matthiolae</name>
    <dbReference type="NCBI Taxonomy" id="2874970"/>
    <lineage>
        <taxon>Eukaryota</taxon>
        <taxon>Sar</taxon>
        <taxon>Stramenopiles</taxon>
        <taxon>Oomycota</taxon>
        <taxon>Peronosporomycetes</taxon>
        <taxon>Peronosporales</taxon>
        <taxon>Peronosporaceae</taxon>
        <taxon>Peronospora</taxon>
    </lineage>
</organism>
<sequence>MSSTSNASIDKFNGDNYATWSRYMRGVFLTKSVWHVVNREVTPTFTDPRASDDYVKASNVAFGMMLLHMNADYHHVLDNCEEAWVAWTSLKTLYGGSQKAGRIYLKRQLFSIKMAEGANVMHHCNEVLNISAKLSGIGAKMEDEDVAICLLLSLPKSYENVVLNMEMSSTELRTQDVVRVLTNEHAKRQGEKGTTTATTVKAEDASKAFSAEREPYQCTYCGKVGHTVDRCWTKQKNEGRGGRRGGKWCGRGLTMSSGDIMMNTMATIEWRLQSRSNVEFRRARTCLECGPSTVVQRTTFATTRPSSQVWQSAMRANLMADGNKVAIKGVGTIMEKVVLPNGEEREIEIKNALYVPSMSKNLLSVPQINSHGKFQVVFDGSKMYVTLKNSQQVVATADLVDGLYWLRTTQRSANVTTSGTQLCRSTCENGSCSSRCTSQDDRDQHDQGCASPSQVGWSNSHVEDVNKGKWSKNHFQVTETSAATIRLSYFIWTSAGPWKRIRSVAANICC</sequence>
<comment type="caution">
    <text evidence="2">The sequence shown here is derived from an EMBL/GenBank/DDBJ whole genome shotgun (WGS) entry which is preliminary data.</text>
</comment>
<dbReference type="PANTHER" id="PTHR35317:SF40">
    <property type="entry name" value="CCHC-TYPE DOMAIN-CONTAINING PROTEIN"/>
    <property type="match status" value="1"/>
</dbReference>